<comment type="similarity">
    <text evidence="6">Belongs to the class I-like SAM-binding methyltransferase superfamily. TRM5/TYW2 family.</text>
</comment>
<keyword evidence="8" id="KW-0489">Methyltransferase</keyword>
<keyword evidence="2 6" id="KW-0808">Transferase</keyword>
<evidence type="ECO:0000256" key="3">
    <source>
        <dbReference type="ARBA" id="ARBA00022691"/>
    </source>
</evidence>
<comment type="caution">
    <text evidence="8">The sequence shown here is derived from an EMBL/GenBank/DDBJ whole genome shotgun (WGS) entry which is preliminary data.</text>
</comment>
<evidence type="ECO:0000256" key="4">
    <source>
        <dbReference type="ARBA" id="ARBA00022694"/>
    </source>
</evidence>
<dbReference type="PANTHER" id="PTHR23245:SF25">
    <property type="entry name" value="TRNA WYBUTOSINE-SYNTHESIZING PROTEIN 2 HOMOLOG"/>
    <property type="match status" value="1"/>
</dbReference>
<keyword evidence="4 6" id="KW-0819">tRNA processing</keyword>
<keyword evidence="9" id="KW-1185">Reference proteome</keyword>
<proteinExistence type="inferred from homology"/>
<feature type="domain" description="SAM-dependent methyltransferase TRM5/TYW2-type" evidence="7">
    <location>
        <begin position="62"/>
        <end position="359"/>
    </location>
</feature>
<dbReference type="EMBL" id="CAVMBE010000008">
    <property type="protein sequence ID" value="CAK3870592.1"/>
    <property type="molecule type" value="Genomic_DNA"/>
</dbReference>
<evidence type="ECO:0000256" key="6">
    <source>
        <dbReference type="PIRNR" id="PIRNR038972"/>
    </source>
</evidence>
<comment type="catalytic activity">
    <reaction evidence="5">
        <text>4-demethylwyosine(37) in tRNA(Phe) + S-adenosyl-L-methionine = 4-demethyl-7-[(3S)-3-amino-3-carboxypropyl]wyosine(37) in tRNA(Phe) + S-methyl-5'-thioadenosine + H(+)</text>
        <dbReference type="Rhea" id="RHEA:36355"/>
        <dbReference type="Rhea" id="RHEA-COMP:10164"/>
        <dbReference type="Rhea" id="RHEA-COMP:10378"/>
        <dbReference type="ChEBI" id="CHEBI:15378"/>
        <dbReference type="ChEBI" id="CHEBI:17509"/>
        <dbReference type="ChEBI" id="CHEBI:59789"/>
        <dbReference type="ChEBI" id="CHEBI:64315"/>
        <dbReference type="ChEBI" id="CHEBI:73550"/>
        <dbReference type="EC" id="2.5.1.114"/>
    </reaction>
</comment>
<name>A0AAI8YTZ1_9PEZI</name>
<evidence type="ECO:0000259" key="7">
    <source>
        <dbReference type="PROSITE" id="PS51684"/>
    </source>
</evidence>
<dbReference type="InterPro" id="IPR026274">
    <property type="entry name" value="tRNA_wybutosine_synth_prot_2"/>
</dbReference>
<dbReference type="PROSITE" id="PS51684">
    <property type="entry name" value="SAM_MT_TRM5_TYW2"/>
    <property type="match status" value="1"/>
</dbReference>
<dbReference type="InterPro" id="IPR029063">
    <property type="entry name" value="SAM-dependent_MTases_sf"/>
</dbReference>
<dbReference type="Pfam" id="PF02475">
    <property type="entry name" value="TRM5-TYW2_MTfase"/>
    <property type="match status" value="1"/>
</dbReference>
<dbReference type="PANTHER" id="PTHR23245">
    <property type="entry name" value="TRNA METHYLTRANSFERASE"/>
    <property type="match status" value="1"/>
</dbReference>
<organism evidence="8 9">
    <name type="scientific">Lecanosticta acicola</name>
    <dbReference type="NCBI Taxonomy" id="111012"/>
    <lineage>
        <taxon>Eukaryota</taxon>
        <taxon>Fungi</taxon>
        <taxon>Dikarya</taxon>
        <taxon>Ascomycota</taxon>
        <taxon>Pezizomycotina</taxon>
        <taxon>Dothideomycetes</taxon>
        <taxon>Dothideomycetidae</taxon>
        <taxon>Mycosphaerellales</taxon>
        <taxon>Mycosphaerellaceae</taxon>
        <taxon>Lecanosticta</taxon>
    </lineage>
</organism>
<evidence type="ECO:0000256" key="5">
    <source>
        <dbReference type="ARBA" id="ARBA00049400"/>
    </source>
</evidence>
<sequence>MDRAVAQWLSHTSASPGALIALTKKLNKSYTIYGTMLLLPPTAFQGPEWTDLEPNIELYKCISSHLKVTHIAINKPIPLHKNLQIEGEREDGDEEKDFNILRSPSNFTPLHGDFGPSTCHSPPARGDFESAFWITAKQNGIYQTWAPRWTMFSRGNISEKARLLDLASVKKAAEEGGTAVDLYAGIGYFAFSYVKAGIGKVLCWDLNAWSCEGLLRGARRNKWEAILVNGEDEDLTSAARHDSRLLVFNQSNERAPSSVKAMRKSLPPIRHVNCGMLPNSTSSLEIAVDVLDLSLPGWIHYHENFLVEEINQKAEDTRQTVVQIVEAKGTFSVQVEYINRLKNYAPGVMHCVIDLVIRPECGPPS</sequence>
<dbReference type="GO" id="GO:0030488">
    <property type="term" value="P:tRNA methylation"/>
    <property type="evidence" value="ECO:0007669"/>
    <property type="project" value="TreeGrafter"/>
</dbReference>
<dbReference type="GO" id="GO:0102522">
    <property type="term" value="F:tRNA 4-demethylwyosine alpha-amino-alpha-carboxypropyltransferase activity"/>
    <property type="evidence" value="ECO:0007669"/>
    <property type="project" value="UniProtKB-EC"/>
</dbReference>
<protein>
    <recommendedName>
        <fullName evidence="6">tRNA wybutosine-synthesizing protein 2</fullName>
        <shortName evidence="6">tRNA-yW-synthesizing protein 2</shortName>
    </recommendedName>
    <alternativeName>
        <fullName evidence="6">tRNA(Phe) (4-demethylwyosine(37)-C(7)) aminocarboxypropyltransferase</fullName>
    </alternativeName>
</protein>
<keyword evidence="6" id="KW-0963">Cytoplasm</keyword>
<dbReference type="Gene3D" id="3.40.50.150">
    <property type="entry name" value="Vaccinia Virus protein VP39"/>
    <property type="match status" value="1"/>
</dbReference>
<dbReference type="GO" id="GO:0008757">
    <property type="term" value="F:S-adenosylmethionine-dependent methyltransferase activity"/>
    <property type="evidence" value="ECO:0007669"/>
    <property type="project" value="InterPro"/>
</dbReference>
<keyword evidence="3 6" id="KW-0949">S-adenosyl-L-methionine</keyword>
<evidence type="ECO:0000256" key="2">
    <source>
        <dbReference type="ARBA" id="ARBA00022679"/>
    </source>
</evidence>
<gene>
    <name evidence="8" type="ORF">LECACI_7A001978</name>
</gene>
<comment type="pathway">
    <text evidence="1 6">tRNA modification; wybutosine-tRNA(Phe) biosynthesis.</text>
</comment>
<reference evidence="8" key="1">
    <citation type="submission" date="2023-11" db="EMBL/GenBank/DDBJ databases">
        <authorList>
            <person name="Alioto T."/>
            <person name="Alioto T."/>
            <person name="Gomez Garrido J."/>
        </authorList>
    </citation>
    <scope>NUCLEOTIDE SEQUENCE</scope>
</reference>
<dbReference type="GO" id="GO:0031591">
    <property type="term" value="P:wybutosine biosynthetic process"/>
    <property type="evidence" value="ECO:0007669"/>
    <property type="project" value="InterPro"/>
</dbReference>
<comment type="subcellular location">
    <subcellularLocation>
        <location evidence="6">Cytoplasm</location>
    </subcellularLocation>
</comment>
<dbReference type="SUPFAM" id="SSF53335">
    <property type="entry name" value="S-adenosyl-L-methionine-dependent methyltransferases"/>
    <property type="match status" value="1"/>
</dbReference>
<evidence type="ECO:0000313" key="9">
    <source>
        <dbReference type="Proteomes" id="UP001296104"/>
    </source>
</evidence>
<evidence type="ECO:0000256" key="1">
    <source>
        <dbReference type="ARBA" id="ARBA00004797"/>
    </source>
</evidence>
<dbReference type="AlphaFoldDB" id="A0AAI8YTZ1"/>
<dbReference type="PIRSF" id="PIRSF038972">
    <property type="entry name" value="Trm12"/>
    <property type="match status" value="1"/>
</dbReference>
<dbReference type="InterPro" id="IPR030382">
    <property type="entry name" value="MeTrfase_TRM5/TYW2"/>
</dbReference>
<dbReference type="InterPro" id="IPR056743">
    <property type="entry name" value="TRM5-TYW2-like_MTfase"/>
</dbReference>
<evidence type="ECO:0000313" key="8">
    <source>
        <dbReference type="EMBL" id="CAK3870592.1"/>
    </source>
</evidence>
<dbReference type="Proteomes" id="UP001296104">
    <property type="component" value="Unassembled WGS sequence"/>
</dbReference>
<dbReference type="GO" id="GO:0005737">
    <property type="term" value="C:cytoplasm"/>
    <property type="evidence" value="ECO:0007669"/>
    <property type="project" value="UniProtKB-SubCell"/>
</dbReference>
<dbReference type="GO" id="GO:0008175">
    <property type="term" value="F:tRNA methyltransferase activity"/>
    <property type="evidence" value="ECO:0007669"/>
    <property type="project" value="TreeGrafter"/>
</dbReference>
<comment type="function">
    <text evidence="6">S-adenosyl-L-methionine-dependent transferase that acts as a component of the wybutosine biosynthesis pathway. Wybutosine is a hyper modified guanosine with a tricyclic base found at the 3'-position adjacent to the anticodon of eukaryotic phenylalanine tRNA. Catalyzes the transfer of the alpha-amino-alpha-carboxypropyl (acp) group from S-adenosyl-L-methionine to the C-7 position of 4-demethylwyosine (imG-14) to produce wybutosine-86.</text>
</comment>
<accession>A0AAI8YTZ1</accession>